<comment type="caution">
    <text evidence="2">The sequence shown here is derived from an EMBL/GenBank/DDBJ whole genome shotgun (WGS) entry which is preliminary data.</text>
</comment>
<dbReference type="SUPFAM" id="SSF51695">
    <property type="entry name" value="PLC-like phosphodiesterases"/>
    <property type="match status" value="1"/>
</dbReference>
<dbReference type="InterPro" id="IPR051057">
    <property type="entry name" value="PI-PLC_domain"/>
</dbReference>
<dbReference type="EMBL" id="BLWA01000006">
    <property type="protein sequence ID" value="GFM92690.1"/>
    <property type="molecule type" value="Genomic_DNA"/>
</dbReference>
<dbReference type="OrthoDB" id="2079904at2"/>
<sequence>MGWPGKGVDYYAYVETNDFTTLFQQPTDLGDKTASYQLDTPNTMQHGNLQISESDIGILSHTGRYKWQISKNQKPIANRYADIAPFTGNLGDTTMGNMLQTPSLFGQGWAISYGFYDSGSGSGGLTNQDQSYVYATGDMSGWMGDLANSMGAALKEKPFSTFALPGAHDAGMFDPTLITKLLDDAEFVSTIASMLPPPIGPIAFIASLSKPNALRAIINLAFTQKDNITAQLNLGTRYFDFRPGYCYQNITDGIYHQHNLIPGYSYQSFLQDILNWLAQHPTEIVVISPNFQGFAQDTMKPAPDVLDGMLNTALANTKTQGKIVPGYKGDLASSYATLLSQSKRLILLPQTKSGNDATKYDSYNGSYTTTDVNNILTALNGMNASAQAKNDYTVLQLQGTASGVDGAAGPAIVTLSDASSPLMSTKPGFDFHTYPWLVENVASNLSASGLVVFLNDFCDNALASIAKQITQVRASKL</sequence>
<dbReference type="Proteomes" id="UP000614982">
    <property type="component" value="Unassembled WGS sequence"/>
</dbReference>
<organism evidence="2 3">
    <name type="scientific">Pseudomonas cichorii</name>
    <dbReference type="NCBI Taxonomy" id="36746"/>
    <lineage>
        <taxon>Bacteria</taxon>
        <taxon>Pseudomonadati</taxon>
        <taxon>Pseudomonadota</taxon>
        <taxon>Gammaproteobacteria</taxon>
        <taxon>Pseudomonadales</taxon>
        <taxon>Pseudomonadaceae</taxon>
        <taxon>Pseudomonas</taxon>
    </lineage>
</organism>
<proteinExistence type="predicted"/>
<evidence type="ECO:0000313" key="4">
    <source>
        <dbReference type="Proteomes" id="UP000614982"/>
    </source>
</evidence>
<dbReference type="PANTHER" id="PTHR13593:SF146">
    <property type="entry name" value="PLC-LIKE PHOSPHODIESTERASE"/>
    <property type="match status" value="1"/>
</dbReference>
<evidence type="ECO:0000313" key="1">
    <source>
        <dbReference type="EMBL" id="GFM92690.1"/>
    </source>
</evidence>
<dbReference type="InterPro" id="IPR017946">
    <property type="entry name" value="PLC-like_Pdiesterase_TIM-brl"/>
</dbReference>
<reference evidence="1 4" key="2">
    <citation type="submission" date="2020-05" db="EMBL/GenBank/DDBJ databases">
        <title>Genetic diversity of Pseudomonas cichorii.</title>
        <authorList>
            <person name="Tani S."/>
            <person name="Yagi H."/>
            <person name="Hashimoto S."/>
            <person name="Iiyama K."/>
            <person name="Furuya N."/>
        </authorList>
    </citation>
    <scope>NUCLEOTIDE SEQUENCE [LARGE SCALE GENOMIC DNA]</scope>
    <source>
        <strain evidence="1 4">LMG 2162</strain>
    </source>
</reference>
<dbReference type="GeneID" id="45543300"/>
<name>A0A3M4VHN6_PSECI</name>
<dbReference type="EMBL" id="RBRY01000161">
    <property type="protein sequence ID" value="RMR51348.1"/>
    <property type="molecule type" value="Genomic_DNA"/>
</dbReference>
<dbReference type="Gene3D" id="3.20.20.190">
    <property type="entry name" value="Phosphatidylinositol (PI) phosphodiesterase"/>
    <property type="match status" value="1"/>
</dbReference>
<reference evidence="2 3" key="1">
    <citation type="submission" date="2018-08" db="EMBL/GenBank/DDBJ databases">
        <title>Recombination of ecologically and evolutionarily significant loci maintains genetic cohesion in the Pseudomonas syringae species complex.</title>
        <authorList>
            <person name="Dillon M."/>
            <person name="Thakur S."/>
            <person name="Almeida R.N.D."/>
            <person name="Weir B.S."/>
            <person name="Guttman D.S."/>
        </authorList>
    </citation>
    <scope>NUCLEOTIDE SEQUENCE [LARGE SCALE GENOMIC DNA]</scope>
    <source>
        <strain evidence="2 3">ICMP 6917</strain>
    </source>
</reference>
<dbReference type="RefSeq" id="WP_025260846.1">
    <property type="nucleotide sequence ID" value="NZ_BLWA01000006.1"/>
</dbReference>
<accession>A0A3M4VHN6</accession>
<evidence type="ECO:0008006" key="5">
    <source>
        <dbReference type="Google" id="ProtNLM"/>
    </source>
</evidence>
<dbReference type="AlphaFoldDB" id="A0A3M4VHN6"/>
<dbReference type="GO" id="GO:0006629">
    <property type="term" value="P:lipid metabolic process"/>
    <property type="evidence" value="ECO:0007669"/>
    <property type="project" value="InterPro"/>
</dbReference>
<evidence type="ECO:0000313" key="2">
    <source>
        <dbReference type="EMBL" id="RMR51348.1"/>
    </source>
</evidence>
<evidence type="ECO:0000313" key="3">
    <source>
        <dbReference type="Proteomes" id="UP000278332"/>
    </source>
</evidence>
<dbReference type="PANTHER" id="PTHR13593">
    <property type="match status" value="1"/>
</dbReference>
<dbReference type="GO" id="GO:0008081">
    <property type="term" value="F:phosphoric diester hydrolase activity"/>
    <property type="evidence" value="ECO:0007669"/>
    <property type="project" value="InterPro"/>
</dbReference>
<dbReference type="Proteomes" id="UP000278332">
    <property type="component" value="Unassembled WGS sequence"/>
</dbReference>
<keyword evidence="4" id="KW-1185">Reference proteome</keyword>
<protein>
    <recommendedName>
        <fullName evidence="5">PLC-like phosphodiesterase</fullName>
    </recommendedName>
</protein>
<gene>
    <name evidence="2" type="ORF">ALP84_02606</name>
    <name evidence="1" type="ORF">PSCICP_26620</name>
</gene>